<dbReference type="InterPro" id="IPR043129">
    <property type="entry name" value="ATPase_NBD"/>
</dbReference>
<proteinExistence type="inferred from homology"/>
<dbReference type="PATRIC" id="fig|1122219.3.peg.71"/>
<dbReference type="PANTHER" id="PTHR30005:SF0">
    <property type="entry name" value="RETROGRADE REGULATION PROTEIN 2"/>
    <property type="match status" value="1"/>
</dbReference>
<name>A0A0J6ZSK4_9FIRM</name>
<keyword evidence="5" id="KW-1185">Reference proteome</keyword>
<dbReference type="GO" id="GO:0016462">
    <property type="term" value="F:pyrophosphatase activity"/>
    <property type="evidence" value="ECO:0007669"/>
    <property type="project" value="TreeGrafter"/>
</dbReference>
<feature type="domain" description="Ppx/GppA phosphatase C-terminal" evidence="3">
    <location>
        <begin position="331"/>
        <end position="474"/>
    </location>
</feature>
<dbReference type="Pfam" id="PF02541">
    <property type="entry name" value="Ppx-GppA"/>
    <property type="match status" value="1"/>
</dbReference>
<dbReference type="RefSeq" id="WP_048512899.1">
    <property type="nucleotide sequence ID" value="NZ_FUXD01000003.1"/>
</dbReference>
<dbReference type="PANTHER" id="PTHR30005">
    <property type="entry name" value="EXOPOLYPHOSPHATASE"/>
    <property type="match status" value="1"/>
</dbReference>
<dbReference type="SUPFAM" id="SSF109604">
    <property type="entry name" value="HD-domain/PDEase-like"/>
    <property type="match status" value="1"/>
</dbReference>
<comment type="similarity">
    <text evidence="1">Belongs to the GppA/Ppx family.</text>
</comment>
<evidence type="ECO:0000259" key="3">
    <source>
        <dbReference type="Pfam" id="PF21447"/>
    </source>
</evidence>
<evidence type="ECO:0000313" key="4">
    <source>
        <dbReference type="EMBL" id="KMO87941.1"/>
    </source>
</evidence>
<dbReference type="EMBL" id="LEKT01000001">
    <property type="protein sequence ID" value="KMO87941.1"/>
    <property type="molecule type" value="Genomic_DNA"/>
</dbReference>
<evidence type="ECO:0000259" key="2">
    <source>
        <dbReference type="Pfam" id="PF02541"/>
    </source>
</evidence>
<dbReference type="InterPro" id="IPR003695">
    <property type="entry name" value="Ppx_GppA_N"/>
</dbReference>
<gene>
    <name evidence="4" type="ORF">AB840_00330</name>
</gene>
<dbReference type="Gene3D" id="3.30.420.40">
    <property type="match status" value="1"/>
</dbReference>
<feature type="domain" description="Ppx/GppA phosphatase N-terminal" evidence="2">
    <location>
        <begin position="31"/>
        <end position="304"/>
    </location>
</feature>
<dbReference type="InParanoid" id="A0A0J6ZSK4"/>
<dbReference type="InterPro" id="IPR048950">
    <property type="entry name" value="Ppx_GppA_C"/>
</dbReference>
<evidence type="ECO:0000313" key="5">
    <source>
        <dbReference type="Proteomes" id="UP000036503"/>
    </source>
</evidence>
<dbReference type="AlphaFoldDB" id="A0A0J6ZSK4"/>
<dbReference type="Proteomes" id="UP000036503">
    <property type="component" value="Unassembled WGS sequence"/>
</dbReference>
<dbReference type="Gene3D" id="1.10.3210.10">
    <property type="entry name" value="Hypothetical protein af1432"/>
    <property type="match status" value="1"/>
</dbReference>
<dbReference type="Pfam" id="PF21447">
    <property type="entry name" value="Ppx-GppA_III"/>
    <property type="match status" value="1"/>
</dbReference>
<reference evidence="4 5" key="1">
    <citation type="submission" date="2015-06" db="EMBL/GenBank/DDBJ databases">
        <title>Draft genome sequence of beer spoilage bacterium Megasphaera cerevisiae type strain 20462.</title>
        <authorList>
            <person name="Kutumbaka K."/>
            <person name="Pasmowitz J."/>
            <person name="Mategko J."/>
            <person name="Reyes D."/>
            <person name="Friedrich A."/>
            <person name="Han S."/>
            <person name="Martens-Habbena W."/>
            <person name="Neal-McKinney J."/>
            <person name="Janagama H.K."/>
            <person name="Nadala C."/>
            <person name="Samadpour M."/>
        </authorList>
    </citation>
    <scope>NUCLEOTIDE SEQUENCE [LARGE SCALE GENOMIC DNA]</scope>
    <source>
        <strain evidence="4 5">DSM 20462</strain>
    </source>
</reference>
<protein>
    <submittedName>
        <fullName evidence="4">Uncharacterized protein</fullName>
    </submittedName>
</protein>
<comment type="caution">
    <text evidence="4">The sequence shown here is derived from an EMBL/GenBank/DDBJ whole genome shotgun (WGS) entry which is preliminary data.</text>
</comment>
<dbReference type="Gene3D" id="3.30.420.150">
    <property type="entry name" value="Exopolyphosphatase. Domain 2"/>
    <property type="match status" value="1"/>
</dbReference>
<dbReference type="InterPro" id="IPR050273">
    <property type="entry name" value="GppA/Ppx_hydrolase"/>
</dbReference>
<evidence type="ECO:0000256" key="1">
    <source>
        <dbReference type="ARBA" id="ARBA00007125"/>
    </source>
</evidence>
<sequence length="514" mass="59347">MDSQTKRLFGILHIGTVNMTMKIIAYSSLEDMEIIENVSHEVKYGEEVFTRHHVSYQSLNEICRILSGFRQLLRDYDVRDVRVLSTTAIREADNLLNVIDQIYIRTGFHVEVVHMAKEIYYKFFGLYYHVLRGTFNFADKAVLLLDITSGGVGLTCWKSDKLLFQQNVHIGSLRILENFTPRQRSELTFPTAVREYIYGTLSPLWASVQEHNIKYIVLSGRAATLIGNLMNKKKDAGICLIKPEEFRHFVYSFQGITPLKLVQRFNLSNNLANVIMPTILLYYELLRIIDVDMIVMMSTTFTEGYSMYYVAEQTHNSYLDHQRGLLLDLTRSMAGKYLYDPNHSSRVEEFCSILFNAVYKKIGLNYQCGYLLKLASILHETGKFINIRKHNLCTYNLITETDLFGITDEEKEILANITYYAFGGILQESSDKYNQLTPEQKVITAKLIAIFRLADSLDKSHLGKISRIQAELTDTMLILHYRSELDITLERWTFMKTAINFAEVFGISPMLRKG</sequence>
<accession>A0A0J6ZSK4</accession>
<dbReference type="SUPFAM" id="SSF53067">
    <property type="entry name" value="Actin-like ATPase domain"/>
    <property type="match status" value="2"/>
</dbReference>
<organism evidence="4 5">
    <name type="scientific">Megasphaera cerevisiae DSM 20462</name>
    <dbReference type="NCBI Taxonomy" id="1122219"/>
    <lineage>
        <taxon>Bacteria</taxon>
        <taxon>Bacillati</taxon>
        <taxon>Bacillota</taxon>
        <taxon>Negativicutes</taxon>
        <taxon>Veillonellales</taxon>
        <taxon>Veillonellaceae</taxon>
        <taxon>Megasphaera</taxon>
    </lineage>
</organism>
<dbReference type="STRING" id="39029.BSR42_02560"/>
<dbReference type="OrthoDB" id="9814545at2"/>